<sequence>MSSLQSHLLDDHKITSDVAKKLMATNGIGNENDSSSVQSTSPIYKYHCKLCPMIFRTNDGYQTHSLKHIFTSTHKCTRCNRSFKSVQSLRNHMTNKHEISSFDSTNDNSCSICPESFPDRQTLQTHIYSIEHLHKAKKILEQQSTGKLGQQLNEQVMSLLSKIPKNGTNESQNTTKKPYKCNICRLSYGQGSTLDTHLRSVAHQTRIGRLSELVASGEVDACLPVSEQPGGIAQKTIGELILPSTTSELEMVGFPF</sequence>
<name>A0AC35FT14_9BILA</name>
<accession>A0AC35FT14</accession>
<proteinExistence type="predicted"/>
<dbReference type="WBParaSite" id="PS1159_v2.g20709.t1">
    <property type="protein sequence ID" value="PS1159_v2.g20709.t1"/>
    <property type="gene ID" value="PS1159_v2.g20709"/>
</dbReference>
<evidence type="ECO:0000313" key="2">
    <source>
        <dbReference type="WBParaSite" id="PS1159_v2.g20709.t1"/>
    </source>
</evidence>
<dbReference type="Proteomes" id="UP000887580">
    <property type="component" value="Unplaced"/>
</dbReference>
<evidence type="ECO:0000313" key="1">
    <source>
        <dbReference type="Proteomes" id="UP000887580"/>
    </source>
</evidence>
<reference evidence="2" key="1">
    <citation type="submission" date="2022-11" db="UniProtKB">
        <authorList>
            <consortium name="WormBaseParasite"/>
        </authorList>
    </citation>
    <scope>IDENTIFICATION</scope>
</reference>
<organism evidence="1 2">
    <name type="scientific">Panagrolaimus sp. PS1159</name>
    <dbReference type="NCBI Taxonomy" id="55785"/>
    <lineage>
        <taxon>Eukaryota</taxon>
        <taxon>Metazoa</taxon>
        <taxon>Ecdysozoa</taxon>
        <taxon>Nematoda</taxon>
        <taxon>Chromadorea</taxon>
        <taxon>Rhabditida</taxon>
        <taxon>Tylenchina</taxon>
        <taxon>Panagrolaimomorpha</taxon>
        <taxon>Panagrolaimoidea</taxon>
        <taxon>Panagrolaimidae</taxon>
        <taxon>Panagrolaimus</taxon>
    </lineage>
</organism>
<protein>
    <submittedName>
        <fullName evidence="2">C2H2-type domain-containing protein</fullName>
    </submittedName>
</protein>